<dbReference type="KEGG" id="psai:C3B54_111735"/>
<evidence type="ECO:0000313" key="2">
    <source>
        <dbReference type="EMBL" id="AVG24241.1"/>
    </source>
</evidence>
<dbReference type="InterPro" id="IPR012337">
    <property type="entry name" value="RNaseH-like_sf"/>
</dbReference>
<dbReference type="InterPro" id="IPR036397">
    <property type="entry name" value="RNaseH_sf"/>
</dbReference>
<dbReference type="EMBL" id="CP026923">
    <property type="protein sequence ID" value="AVG24252.1"/>
    <property type="molecule type" value="Genomic_DNA"/>
</dbReference>
<gene>
    <name evidence="2" type="ORF">C3B54_111291</name>
    <name evidence="3" type="ORF">C3B54_111305</name>
    <name evidence="4" type="ORF">C3B54_111735</name>
</gene>
<evidence type="ECO:0000313" key="5">
    <source>
        <dbReference type="Proteomes" id="UP000243077"/>
    </source>
</evidence>
<keyword evidence="5" id="KW-1185">Reference proteome</keyword>
<dbReference type="GO" id="GO:0015074">
    <property type="term" value="P:DNA integration"/>
    <property type="evidence" value="ECO:0007669"/>
    <property type="project" value="InterPro"/>
</dbReference>
<dbReference type="Pfam" id="PF00665">
    <property type="entry name" value="rve"/>
    <property type="match status" value="1"/>
</dbReference>
<sequence length="291" mass="33047">MMYPLVRELAVEGVPVTVTCRVLKMARQPYYQWLDTPVSDRAWAQAHQLNALVDANRADPEYGYRLLRDEAEQGGWSMSRRTAWQLASWQRIRSVIGRKQRGSGKTPGPAVADDLVKRDFTADGPNQLWLTDITEHKTREGTLYACGVKDVFSNRIVGYSISERMTATLVTSAITNAVARRRDVTGCVVHADRGSQFRSRAFQEVLTRHGLILSMGRVASAADNAAMESFHSLLQGNVLDRRTWDTRDQLRQAIVTWIETKYHRRRRQDRLGRLTPIEYEAKMTTETGHAA</sequence>
<evidence type="ECO:0000313" key="3">
    <source>
        <dbReference type="EMBL" id="AVG24252.1"/>
    </source>
</evidence>
<dbReference type="EMBL" id="CP026923">
    <property type="protein sequence ID" value="AVG24241.1"/>
    <property type="molecule type" value="Genomic_DNA"/>
</dbReference>
<dbReference type="PANTHER" id="PTHR46889:SF4">
    <property type="entry name" value="TRANSPOSASE INSO FOR INSERTION SEQUENCE ELEMENT IS911B-RELATED"/>
    <property type="match status" value="1"/>
</dbReference>
<evidence type="ECO:0000259" key="1">
    <source>
        <dbReference type="PROSITE" id="PS50994"/>
    </source>
</evidence>
<dbReference type="EMBL" id="CP026923">
    <property type="protein sequence ID" value="AVG24663.1"/>
    <property type="molecule type" value="Genomic_DNA"/>
</dbReference>
<accession>A0A2L2BSL0</accession>
<protein>
    <submittedName>
        <fullName evidence="4">Transposase TnpB</fullName>
    </submittedName>
</protein>
<dbReference type="Proteomes" id="UP000243077">
    <property type="component" value="Chromosome"/>
</dbReference>
<reference evidence="4 5" key="1">
    <citation type="submission" date="2018-02" db="EMBL/GenBank/DDBJ databases">
        <title>Complete genome of the streamlined marine actinobacterium Pontimonas salivibrio CL-TW6 adapted to coastal planktonic lifestype.</title>
        <authorList>
            <person name="Cho B.C."/>
            <person name="Hardies S.C."/>
            <person name="Jang G.I."/>
            <person name="Hwang C.Y."/>
        </authorList>
    </citation>
    <scope>NUCLEOTIDE SEQUENCE [LARGE SCALE GENOMIC DNA]</scope>
    <source>
        <strain evidence="4 5">CL-TW6</strain>
    </source>
</reference>
<dbReference type="InterPro" id="IPR050900">
    <property type="entry name" value="Transposase_IS3/IS150/IS904"/>
</dbReference>
<dbReference type="InterPro" id="IPR048020">
    <property type="entry name" value="Transpos_IS3"/>
</dbReference>
<evidence type="ECO:0000313" key="4">
    <source>
        <dbReference type="EMBL" id="AVG24663.1"/>
    </source>
</evidence>
<proteinExistence type="predicted"/>
<dbReference type="KEGG" id="psai:C3B54_111291"/>
<dbReference type="PANTHER" id="PTHR46889">
    <property type="entry name" value="TRANSPOSASE INSF FOR INSERTION SEQUENCE IS3B-RELATED"/>
    <property type="match status" value="1"/>
</dbReference>
<dbReference type="GO" id="GO:0003676">
    <property type="term" value="F:nucleic acid binding"/>
    <property type="evidence" value="ECO:0007669"/>
    <property type="project" value="InterPro"/>
</dbReference>
<feature type="domain" description="Integrase catalytic" evidence="1">
    <location>
        <begin position="121"/>
        <end position="284"/>
    </location>
</feature>
<dbReference type="AlphaFoldDB" id="A0A2L2BSL0"/>
<dbReference type="InterPro" id="IPR001584">
    <property type="entry name" value="Integrase_cat-core"/>
</dbReference>
<name>A0A2L2BSL0_9MICO</name>
<dbReference type="NCBIfam" id="NF033516">
    <property type="entry name" value="transpos_IS3"/>
    <property type="match status" value="1"/>
</dbReference>
<dbReference type="KEGG" id="psai:C3B54_111305"/>
<organism evidence="4 5">
    <name type="scientific">Pontimonas salivibrio</name>
    <dbReference type="NCBI Taxonomy" id="1159327"/>
    <lineage>
        <taxon>Bacteria</taxon>
        <taxon>Bacillati</taxon>
        <taxon>Actinomycetota</taxon>
        <taxon>Actinomycetes</taxon>
        <taxon>Micrococcales</taxon>
        <taxon>Microbacteriaceae</taxon>
        <taxon>Pontimonas</taxon>
    </lineage>
</organism>
<dbReference type="OrthoDB" id="4281720at2"/>
<dbReference type="Gene3D" id="3.30.420.10">
    <property type="entry name" value="Ribonuclease H-like superfamily/Ribonuclease H"/>
    <property type="match status" value="1"/>
</dbReference>
<dbReference type="SUPFAM" id="SSF53098">
    <property type="entry name" value="Ribonuclease H-like"/>
    <property type="match status" value="1"/>
</dbReference>
<dbReference type="PROSITE" id="PS50994">
    <property type="entry name" value="INTEGRASE"/>
    <property type="match status" value="1"/>
</dbReference>